<accession>A0AAP4A2F1</accession>
<gene>
    <name evidence="1" type="ORF">QDS18_22650</name>
</gene>
<dbReference type="AlphaFoldDB" id="A0AAP4A2F1"/>
<evidence type="ECO:0000313" key="2">
    <source>
        <dbReference type="Proteomes" id="UP001229409"/>
    </source>
</evidence>
<dbReference type="Proteomes" id="UP001229409">
    <property type="component" value="Unassembled WGS sequence"/>
</dbReference>
<proteinExistence type="predicted"/>
<comment type="caution">
    <text evidence="1">The sequence shown here is derived from an EMBL/GenBank/DDBJ whole genome shotgun (WGS) entry which is preliminary data.</text>
</comment>
<dbReference type="RefSeq" id="WP_279835520.1">
    <property type="nucleotide sequence ID" value="NZ_JARVWT010000012.1"/>
</dbReference>
<reference evidence="1" key="1">
    <citation type="submission" date="2023-04" db="EMBL/GenBank/DDBJ databases">
        <title>Uncovering the Secrets of Slow-Growing Bacteria in Tropical Savanna Soil through Cultivation and Genomic Analysis.</title>
        <authorList>
            <person name="Goncalves O.S."/>
            <person name="Santana M.F."/>
        </authorList>
    </citation>
    <scope>NUCLEOTIDE SEQUENCE</scope>
    <source>
        <strain evidence="1">ANTI</strain>
    </source>
</reference>
<protein>
    <submittedName>
        <fullName evidence="1">Transcriptional regulator</fullName>
    </submittedName>
</protein>
<organism evidence="1 2">
    <name type="scientific">Paenibacillus polymyxa</name>
    <name type="common">Bacillus polymyxa</name>
    <dbReference type="NCBI Taxonomy" id="1406"/>
    <lineage>
        <taxon>Bacteria</taxon>
        <taxon>Bacillati</taxon>
        <taxon>Bacillota</taxon>
        <taxon>Bacilli</taxon>
        <taxon>Bacillales</taxon>
        <taxon>Paenibacillaceae</taxon>
        <taxon>Paenibacillus</taxon>
    </lineage>
</organism>
<dbReference type="EMBL" id="JARVWT010000012">
    <property type="protein sequence ID" value="MDH2333669.1"/>
    <property type="molecule type" value="Genomic_DNA"/>
</dbReference>
<evidence type="ECO:0000313" key="1">
    <source>
        <dbReference type="EMBL" id="MDH2333669.1"/>
    </source>
</evidence>
<name>A0AAP4A2F1_PAEPO</name>
<sequence length="304" mass="34983">MRIFQFWKKNKKAVVAIDLDTAIPAAIIKVGGLIDQPEEFTAEAKKSAAMLGEEALALFPRYFFGTELQKPESLAGKYEGLGDWLHIQQDTIFEIIYYYKEQSIPMLYEVAFGVYDWTQYKAVRVLTRLAREGLQTDQIVDDIISHVDDFRYEAQMPTFYFLSGLTGNKKVASLLQRHFLENLEYDPIDAFDIFENLYRCSPDVAMRHADFLKAIARGEGLEGRSPLLDGAIGTTDGNGKQEYHWPDDEPVEEHHQLRAAIFYYRLHPLDEEVNRLLDHWEVNHPEENVRSCIGKLREEGQGEG</sequence>